<dbReference type="GO" id="GO:1990904">
    <property type="term" value="C:ribonucleoprotein complex"/>
    <property type="evidence" value="ECO:0007669"/>
    <property type="project" value="UniProtKB-KW"/>
</dbReference>
<evidence type="ECO:0000256" key="3">
    <source>
        <dbReference type="ARBA" id="ARBA00023274"/>
    </source>
</evidence>
<dbReference type="AlphaFoldDB" id="A0A645DLH3"/>
<dbReference type="SUPFAM" id="SSF160369">
    <property type="entry name" value="Ribosomal protein L10-like"/>
    <property type="match status" value="1"/>
</dbReference>
<comment type="similarity">
    <text evidence="1">Belongs to the universal ribosomal protein uL10 family.</text>
</comment>
<keyword evidence="3" id="KW-0687">Ribonucleoprotein</keyword>
<dbReference type="GO" id="GO:0005840">
    <property type="term" value="C:ribosome"/>
    <property type="evidence" value="ECO:0007669"/>
    <property type="project" value="UniProtKB-KW"/>
</dbReference>
<sequence>MAEDTALRAEMRKNGVDYAVVKNTLTTFAAKNAGLDGLTQVLSGTTALAVCADDPVAAAKVVSAFSKKMNGQKFIIKAGFVEGKVIDSKGVTALAELPSKEVLVATVLGTMMAPVTGLATVLNANISGLARVLQAISEKKAS</sequence>
<evidence type="ECO:0000256" key="1">
    <source>
        <dbReference type="ARBA" id="ARBA00008889"/>
    </source>
</evidence>
<dbReference type="PANTHER" id="PTHR11560">
    <property type="entry name" value="39S RIBOSOMAL PROTEIN L10, MITOCHONDRIAL"/>
    <property type="match status" value="1"/>
</dbReference>
<reference evidence="4" key="1">
    <citation type="submission" date="2019-08" db="EMBL/GenBank/DDBJ databases">
        <authorList>
            <person name="Kucharzyk K."/>
            <person name="Murdoch R.W."/>
            <person name="Higgins S."/>
            <person name="Loffler F."/>
        </authorList>
    </citation>
    <scope>NUCLEOTIDE SEQUENCE</scope>
</reference>
<dbReference type="Gene3D" id="6.10.250.290">
    <property type="match status" value="1"/>
</dbReference>
<evidence type="ECO:0000256" key="2">
    <source>
        <dbReference type="ARBA" id="ARBA00022980"/>
    </source>
</evidence>
<gene>
    <name evidence="4" type="primary">rplJ_47</name>
    <name evidence="4" type="ORF">SDC9_136511</name>
</gene>
<keyword evidence="2 4" id="KW-0689">Ribosomal protein</keyword>
<evidence type="ECO:0000313" key="4">
    <source>
        <dbReference type="EMBL" id="MPM89402.1"/>
    </source>
</evidence>
<dbReference type="Pfam" id="PF00466">
    <property type="entry name" value="Ribosomal_L10"/>
    <property type="match status" value="1"/>
</dbReference>
<organism evidence="4">
    <name type="scientific">bioreactor metagenome</name>
    <dbReference type="NCBI Taxonomy" id="1076179"/>
    <lineage>
        <taxon>unclassified sequences</taxon>
        <taxon>metagenomes</taxon>
        <taxon>ecological metagenomes</taxon>
    </lineage>
</organism>
<dbReference type="EMBL" id="VSSQ01036831">
    <property type="protein sequence ID" value="MPM89402.1"/>
    <property type="molecule type" value="Genomic_DNA"/>
</dbReference>
<name>A0A645DLH3_9ZZZZ</name>
<proteinExistence type="inferred from homology"/>
<dbReference type="CDD" id="cd05797">
    <property type="entry name" value="Ribosomal_L10"/>
    <property type="match status" value="1"/>
</dbReference>
<accession>A0A645DLH3</accession>
<dbReference type="InterPro" id="IPR043141">
    <property type="entry name" value="Ribosomal_uL10-like_sf"/>
</dbReference>
<comment type="caution">
    <text evidence="4">The sequence shown here is derived from an EMBL/GenBank/DDBJ whole genome shotgun (WGS) entry which is preliminary data.</text>
</comment>
<dbReference type="InterPro" id="IPR047865">
    <property type="entry name" value="Ribosomal_uL10_bac_type"/>
</dbReference>
<dbReference type="InterPro" id="IPR001790">
    <property type="entry name" value="Ribosomal_uL10"/>
</dbReference>
<dbReference type="NCBIfam" id="NF000955">
    <property type="entry name" value="PRK00099.1-1"/>
    <property type="match status" value="1"/>
</dbReference>
<protein>
    <submittedName>
        <fullName evidence="4">50S ribosomal protein L10</fullName>
    </submittedName>
</protein>
<dbReference type="Gene3D" id="3.30.70.1730">
    <property type="match status" value="1"/>
</dbReference>